<dbReference type="Gene3D" id="3.30.70.270">
    <property type="match status" value="1"/>
</dbReference>
<dbReference type="SUPFAM" id="SSF55073">
    <property type="entry name" value="Nucleotide cyclase"/>
    <property type="match status" value="1"/>
</dbReference>
<gene>
    <name evidence="6" type="ORF">CKO42_17630</name>
</gene>
<dbReference type="InterPro" id="IPR013656">
    <property type="entry name" value="PAS_4"/>
</dbReference>
<keyword evidence="2" id="KW-1133">Transmembrane helix</keyword>
<dbReference type="FunFam" id="3.30.70.270:FF:000001">
    <property type="entry name" value="Diguanylate cyclase domain protein"/>
    <property type="match status" value="1"/>
</dbReference>
<dbReference type="PROSITE" id="PS50112">
    <property type="entry name" value="PAS"/>
    <property type="match status" value="1"/>
</dbReference>
<evidence type="ECO:0000256" key="1">
    <source>
        <dbReference type="ARBA" id="ARBA00001946"/>
    </source>
</evidence>
<evidence type="ECO:0000259" key="3">
    <source>
        <dbReference type="PROSITE" id="PS50112"/>
    </source>
</evidence>
<dbReference type="Proteomes" id="UP001138768">
    <property type="component" value="Unassembled WGS sequence"/>
</dbReference>
<keyword evidence="7" id="KW-1185">Reference proteome</keyword>
<name>A0A9X0WB67_9GAMM</name>
<dbReference type="Pfam" id="PF08448">
    <property type="entry name" value="PAS_4"/>
    <property type="match status" value="1"/>
</dbReference>
<dbReference type="PANTHER" id="PTHR46663">
    <property type="entry name" value="DIGUANYLATE CYCLASE DGCT-RELATED"/>
    <property type="match status" value="1"/>
</dbReference>
<feature type="domain" description="PAC" evidence="4">
    <location>
        <begin position="362"/>
        <end position="414"/>
    </location>
</feature>
<dbReference type="InterPro" id="IPR000014">
    <property type="entry name" value="PAS"/>
</dbReference>
<dbReference type="PROSITE" id="PS50113">
    <property type="entry name" value="PAC"/>
    <property type="match status" value="1"/>
</dbReference>
<proteinExistence type="predicted"/>
<dbReference type="Pfam" id="PF00990">
    <property type="entry name" value="GGDEF"/>
    <property type="match status" value="1"/>
</dbReference>
<evidence type="ECO:0000259" key="5">
    <source>
        <dbReference type="PROSITE" id="PS50887"/>
    </source>
</evidence>
<feature type="domain" description="PAS" evidence="3">
    <location>
        <begin position="288"/>
        <end position="358"/>
    </location>
</feature>
<dbReference type="InterPro" id="IPR000160">
    <property type="entry name" value="GGDEF_dom"/>
</dbReference>
<evidence type="ECO:0000313" key="6">
    <source>
        <dbReference type="EMBL" id="MBK1620229.1"/>
    </source>
</evidence>
<organism evidence="6 7">
    <name type="scientific">Lamprobacter modestohalophilus</name>
    <dbReference type="NCBI Taxonomy" id="1064514"/>
    <lineage>
        <taxon>Bacteria</taxon>
        <taxon>Pseudomonadati</taxon>
        <taxon>Pseudomonadota</taxon>
        <taxon>Gammaproteobacteria</taxon>
        <taxon>Chromatiales</taxon>
        <taxon>Chromatiaceae</taxon>
        <taxon>Lamprobacter</taxon>
    </lineage>
</organism>
<dbReference type="SMART" id="SM00091">
    <property type="entry name" value="PAS"/>
    <property type="match status" value="1"/>
</dbReference>
<keyword evidence="2" id="KW-0472">Membrane</keyword>
<feature type="transmembrane region" description="Helical" evidence="2">
    <location>
        <begin position="186"/>
        <end position="206"/>
    </location>
</feature>
<feature type="transmembrane region" description="Helical" evidence="2">
    <location>
        <begin position="163"/>
        <end position="180"/>
    </location>
</feature>
<dbReference type="PANTHER" id="PTHR46663:SF3">
    <property type="entry name" value="SLL0267 PROTEIN"/>
    <property type="match status" value="1"/>
</dbReference>
<dbReference type="GO" id="GO:0003824">
    <property type="term" value="F:catalytic activity"/>
    <property type="evidence" value="ECO:0007669"/>
    <property type="project" value="UniProtKB-ARBA"/>
</dbReference>
<reference evidence="6 7" key="1">
    <citation type="journal article" date="2020" name="Microorganisms">
        <title>Osmotic Adaptation and Compatible Solute Biosynthesis of Phototrophic Bacteria as Revealed from Genome Analyses.</title>
        <authorList>
            <person name="Imhoff J.F."/>
            <person name="Rahn T."/>
            <person name="Kunzel S."/>
            <person name="Keller A."/>
            <person name="Neulinger S.C."/>
        </authorList>
    </citation>
    <scope>NUCLEOTIDE SEQUENCE [LARGE SCALE GENOMIC DNA]</scope>
    <source>
        <strain evidence="6 7">DSM 25653</strain>
    </source>
</reference>
<dbReference type="InterPro" id="IPR035965">
    <property type="entry name" value="PAS-like_dom_sf"/>
</dbReference>
<dbReference type="InterPro" id="IPR052163">
    <property type="entry name" value="DGC-Regulatory_Protein"/>
</dbReference>
<dbReference type="SUPFAM" id="SSF55785">
    <property type="entry name" value="PYP-like sensor domain (PAS domain)"/>
    <property type="match status" value="1"/>
</dbReference>
<dbReference type="SMART" id="SM00086">
    <property type="entry name" value="PAC"/>
    <property type="match status" value="1"/>
</dbReference>
<evidence type="ECO:0000256" key="2">
    <source>
        <dbReference type="SAM" id="Phobius"/>
    </source>
</evidence>
<protein>
    <recommendedName>
        <fullName evidence="8">Diguanylate cyclase</fullName>
    </recommendedName>
</protein>
<comment type="caution">
    <text evidence="6">The sequence shown here is derived from an EMBL/GenBank/DDBJ whole genome shotgun (WGS) entry which is preliminary data.</text>
</comment>
<dbReference type="InterPro" id="IPR001610">
    <property type="entry name" value="PAC"/>
</dbReference>
<feature type="transmembrane region" description="Helical" evidence="2">
    <location>
        <begin position="218"/>
        <end position="237"/>
    </location>
</feature>
<keyword evidence="2" id="KW-0812">Transmembrane</keyword>
<feature type="transmembrane region" description="Helical" evidence="2">
    <location>
        <begin position="257"/>
        <end position="277"/>
    </location>
</feature>
<dbReference type="InterPro" id="IPR043128">
    <property type="entry name" value="Rev_trsase/Diguanyl_cyclase"/>
</dbReference>
<dbReference type="NCBIfam" id="TIGR00254">
    <property type="entry name" value="GGDEF"/>
    <property type="match status" value="1"/>
</dbReference>
<dbReference type="NCBIfam" id="TIGR00229">
    <property type="entry name" value="sensory_box"/>
    <property type="match status" value="1"/>
</dbReference>
<comment type="cofactor">
    <cofactor evidence="1">
        <name>Mg(2+)</name>
        <dbReference type="ChEBI" id="CHEBI:18420"/>
    </cofactor>
</comment>
<dbReference type="CDD" id="cd01949">
    <property type="entry name" value="GGDEF"/>
    <property type="match status" value="1"/>
</dbReference>
<dbReference type="SMART" id="SM00267">
    <property type="entry name" value="GGDEF"/>
    <property type="match status" value="1"/>
</dbReference>
<feature type="transmembrane region" description="Helical" evidence="2">
    <location>
        <begin position="75"/>
        <end position="97"/>
    </location>
</feature>
<feature type="domain" description="GGDEF" evidence="5">
    <location>
        <begin position="446"/>
        <end position="579"/>
    </location>
</feature>
<evidence type="ECO:0000259" key="4">
    <source>
        <dbReference type="PROSITE" id="PS50113"/>
    </source>
</evidence>
<dbReference type="InterPro" id="IPR029787">
    <property type="entry name" value="Nucleotide_cyclase"/>
</dbReference>
<accession>A0A9X0WB67</accession>
<dbReference type="PROSITE" id="PS50887">
    <property type="entry name" value="GGDEF"/>
    <property type="match status" value="1"/>
</dbReference>
<evidence type="ECO:0008006" key="8">
    <source>
        <dbReference type="Google" id="ProtNLM"/>
    </source>
</evidence>
<sequence>MPRGLRTLRADCPIHSRISSCARPDRDAGVRCRCFRPMFQAGFAKLPRRLLDQVNSGPEVALGSRSFGKGTLIDIGTLILVTVVVSATLSIVLFLFADHSGRDGLAFWGVSAGLYSAAYGLFLLRGSASDLLSVVAANILLAASLAFALEALVRFFGKGPSRWLIWLPVPVMGVGMFWLGEQFEPRVMLNAALLWLQVLLMTILVVRHWRGTSGRGRYLLLVSLVVVLILLAARLLGTALGGLGAGSLFESSHLQTLTFLAAMLFQLLLALAVIVMARERMEEELRRNEQRFRTLVEDANDVIYTLDLNGVFRYLSPNLREILGLEPKDVVGQHFATIVHADDLPGCEAFLQRLLSTRTKQSGLEYRVRHGDGGWRWHVTNASPLLDGNGALSGMIGIGHDVSERKLVEDQTHRLAHYDALTELPNRGLFFERLQQAMREAERKDGQLAVMFLDLDRFKPINDSHGHAVGDRVLQTLAERLRACLRDADTIGRIGGDEFLILLPEVGSARDACVVAEKLVRRVQTPLNIAGLHLEISCSIGVALYPAHGRDGTMLIRHADEAMYEAKRAGRDQVRLYDGEIDQ</sequence>
<evidence type="ECO:0000313" key="7">
    <source>
        <dbReference type="Proteomes" id="UP001138768"/>
    </source>
</evidence>
<dbReference type="Gene3D" id="3.30.450.20">
    <property type="entry name" value="PAS domain"/>
    <property type="match status" value="1"/>
</dbReference>
<dbReference type="AlphaFoldDB" id="A0A9X0WB67"/>
<dbReference type="InterPro" id="IPR000700">
    <property type="entry name" value="PAS-assoc_C"/>
</dbReference>
<dbReference type="CDD" id="cd00130">
    <property type="entry name" value="PAS"/>
    <property type="match status" value="1"/>
</dbReference>
<feature type="transmembrane region" description="Helical" evidence="2">
    <location>
        <begin position="104"/>
        <end position="125"/>
    </location>
</feature>
<feature type="transmembrane region" description="Helical" evidence="2">
    <location>
        <begin position="131"/>
        <end position="156"/>
    </location>
</feature>
<dbReference type="EMBL" id="NRRY01000034">
    <property type="protein sequence ID" value="MBK1620229.1"/>
    <property type="molecule type" value="Genomic_DNA"/>
</dbReference>